<protein>
    <submittedName>
        <fullName evidence="2">Protein-tyrosine phosphatase</fullName>
    </submittedName>
</protein>
<dbReference type="PANTHER" id="PTHR31126">
    <property type="entry name" value="TYROSINE-PROTEIN PHOSPHATASE"/>
    <property type="match status" value="1"/>
</dbReference>
<keyword evidence="1" id="KW-0378">Hydrolase</keyword>
<accession>A0A4P9XVD4</accession>
<dbReference type="PRINTS" id="PR01911">
    <property type="entry name" value="PFDSPHPHTASE"/>
</dbReference>
<dbReference type="PANTHER" id="PTHR31126:SF14">
    <property type="entry name" value="TYROSINE-PROTEIN PHOSPHATASE OCA6-RELATED"/>
    <property type="match status" value="1"/>
</dbReference>
<dbReference type="OrthoDB" id="6375174at2759"/>
<dbReference type="InterPro" id="IPR029021">
    <property type="entry name" value="Prot-tyrosine_phosphatase-like"/>
</dbReference>
<name>A0A4P9XVD4_9FUNG</name>
<dbReference type="FunFam" id="3.90.190.10:FF:000084">
    <property type="entry name" value="Tyrosine phospatase-like protein"/>
    <property type="match status" value="1"/>
</dbReference>
<dbReference type="InterPro" id="IPR004861">
    <property type="entry name" value="Siw14-like"/>
</dbReference>
<dbReference type="SUPFAM" id="SSF52799">
    <property type="entry name" value="(Phosphotyrosine protein) phosphatases II"/>
    <property type="match status" value="1"/>
</dbReference>
<dbReference type="GO" id="GO:0016791">
    <property type="term" value="F:phosphatase activity"/>
    <property type="evidence" value="ECO:0007669"/>
    <property type="project" value="InterPro"/>
</dbReference>
<dbReference type="Pfam" id="PF03162">
    <property type="entry name" value="Y_phosphatase2"/>
    <property type="match status" value="1"/>
</dbReference>
<organism evidence="2 3">
    <name type="scientific">Thamnocephalis sphaerospora</name>
    <dbReference type="NCBI Taxonomy" id="78915"/>
    <lineage>
        <taxon>Eukaryota</taxon>
        <taxon>Fungi</taxon>
        <taxon>Fungi incertae sedis</taxon>
        <taxon>Zoopagomycota</taxon>
        <taxon>Zoopagomycotina</taxon>
        <taxon>Zoopagomycetes</taxon>
        <taxon>Zoopagales</taxon>
        <taxon>Sigmoideomycetaceae</taxon>
        <taxon>Thamnocephalis</taxon>
    </lineage>
</organism>
<dbReference type="InterPro" id="IPR020428">
    <property type="entry name" value="PFA-DSPs"/>
</dbReference>
<sequence>MGDYLTPPLIPPFRFAVVEGNVFRGAYPKERCLRFMKRLQLRTWIALTPEPPAEHVARFCEEENINLVHIKVAKPKESVTLSFSRVTRILQMLVDVANLPVYIHCLDGTSVTGLAVACLRRLQLWDMRHTLAEFSR</sequence>
<evidence type="ECO:0000313" key="3">
    <source>
        <dbReference type="Proteomes" id="UP000271241"/>
    </source>
</evidence>
<reference evidence="3" key="1">
    <citation type="journal article" date="2018" name="Nat. Microbiol.">
        <title>Leveraging single-cell genomics to expand the fungal tree of life.</title>
        <authorList>
            <person name="Ahrendt S.R."/>
            <person name="Quandt C.A."/>
            <person name="Ciobanu D."/>
            <person name="Clum A."/>
            <person name="Salamov A."/>
            <person name="Andreopoulos B."/>
            <person name="Cheng J.F."/>
            <person name="Woyke T."/>
            <person name="Pelin A."/>
            <person name="Henrissat B."/>
            <person name="Reynolds N.K."/>
            <person name="Benny G.L."/>
            <person name="Smith M.E."/>
            <person name="James T.Y."/>
            <person name="Grigoriev I.V."/>
        </authorList>
    </citation>
    <scope>NUCLEOTIDE SEQUENCE [LARGE SCALE GENOMIC DNA]</scope>
    <source>
        <strain evidence="3">RSA 1356</strain>
    </source>
</reference>
<dbReference type="AlphaFoldDB" id="A0A4P9XVD4"/>
<proteinExistence type="predicted"/>
<dbReference type="STRING" id="78915.A0A4P9XVD4"/>
<evidence type="ECO:0000313" key="2">
    <source>
        <dbReference type="EMBL" id="RKP09972.1"/>
    </source>
</evidence>
<gene>
    <name evidence="2" type="ORF">THASP1DRAFT_13499</name>
</gene>
<keyword evidence="3" id="KW-1185">Reference proteome</keyword>
<dbReference type="EMBL" id="KZ992477">
    <property type="protein sequence ID" value="RKP09972.1"/>
    <property type="molecule type" value="Genomic_DNA"/>
</dbReference>
<evidence type="ECO:0000256" key="1">
    <source>
        <dbReference type="ARBA" id="ARBA00022801"/>
    </source>
</evidence>
<dbReference type="Gene3D" id="3.90.190.10">
    <property type="entry name" value="Protein tyrosine phosphatase superfamily"/>
    <property type="match status" value="1"/>
</dbReference>
<dbReference type="Proteomes" id="UP000271241">
    <property type="component" value="Unassembled WGS sequence"/>
</dbReference>